<keyword evidence="3 6" id="KW-0547">Nucleotide-binding</keyword>
<feature type="binding site" evidence="6">
    <location>
        <position position="446"/>
    </location>
    <ligand>
        <name>(6S)-5-formyl-5,6,7,8-tetrahydrofolate</name>
        <dbReference type="ChEBI" id="CHEBI:57457"/>
    </ligand>
</feature>
<reference evidence="9" key="1">
    <citation type="journal article" date="2020" name="Microbiol. Resour. Announc.">
        <title>Complete Genome Sequence of Novel Psychrotolerant Legionella Strain TUM19329, Isolated from Antarctic Lake Sediment.</title>
        <authorList>
            <person name="Shimada S."/>
            <person name="Nakai R."/>
            <person name="Aoki K."/>
            <person name="Shimoeda N."/>
            <person name="Ohno G."/>
            <person name="Miyazaki Y."/>
            <person name="Kudoh S."/>
            <person name="Imura S."/>
            <person name="Watanabe K."/>
            <person name="Ishii Y."/>
            <person name="Tateda K."/>
        </authorList>
    </citation>
    <scope>NUCLEOTIDE SEQUENCE [LARGE SCALE GENOMIC DNA]</scope>
    <source>
        <strain evidence="9">TUM19329</strain>
    </source>
</reference>
<dbReference type="GO" id="GO:0030488">
    <property type="term" value="P:tRNA methylation"/>
    <property type="evidence" value="ECO:0007669"/>
    <property type="project" value="TreeGrafter"/>
</dbReference>
<dbReference type="InterPro" id="IPR027417">
    <property type="entry name" value="P-loop_NTPase"/>
</dbReference>
<dbReference type="Pfam" id="PF12631">
    <property type="entry name" value="MnmE_helical"/>
    <property type="match status" value="1"/>
</dbReference>
<dbReference type="Pfam" id="PF01926">
    <property type="entry name" value="MMR_HSR1"/>
    <property type="match status" value="1"/>
</dbReference>
<evidence type="ECO:0000313" key="10">
    <source>
        <dbReference type="Proteomes" id="UP000502894"/>
    </source>
</evidence>
<sequence length="446" mass="48964">MSIDTIVAIATPPGKGGVGIIRLSGPKSYLIALQLNGNKTLQPRLATYCSFFTSDKELVDQGLMLYFKAPNSFTGEDVIEIQAHGSPVVLDLLTKESVALGARLARPGEFSERAFLNDKIDLTQAEAIADLIQASSQTAARMAFKTLQGEFSKKINQLNEELIYLRLYVEAAIDFPEEEIDFLNDGKVAHLLKSILDKLDTIRGEANQGVILREGLSLVIAGRPNAGKSTLINCLAGKDVAIVTEVAGTTRDIMREHILIDEIPIHIIDTAGLRDSDDLIEKEGIKRAWHELKQADCVLLVVDVNAPEEHPFITDELRSVLPKEIPIISVFNKIDTLGYPPQIDELSVYLSAKSGEGVDGLKKIIKQVVGYQPNEGHFLARRRHLNALDEAKQLLLTGQIQLADHRAGELLAEDLRLAHQVLCEITGEFTSDDLLGKIFSSFCIGK</sequence>
<name>A0A6F8T902_9GAMM</name>
<dbReference type="InterPro" id="IPR025867">
    <property type="entry name" value="MnmE_helical"/>
</dbReference>
<feature type="binding site" evidence="6">
    <location>
        <begin position="225"/>
        <end position="230"/>
    </location>
    <ligand>
        <name>GTP</name>
        <dbReference type="ChEBI" id="CHEBI:37565"/>
    </ligand>
</feature>
<dbReference type="Gene3D" id="1.20.120.430">
    <property type="entry name" value="tRNA modification GTPase MnmE domain 2"/>
    <property type="match status" value="1"/>
</dbReference>
<evidence type="ECO:0000256" key="3">
    <source>
        <dbReference type="ARBA" id="ARBA00022741"/>
    </source>
</evidence>
<feature type="binding site" evidence="6">
    <location>
        <position position="22"/>
    </location>
    <ligand>
        <name>(6S)-5-formyl-5,6,7,8-tetrahydrofolate</name>
        <dbReference type="ChEBI" id="CHEBI:57457"/>
    </ligand>
</feature>
<dbReference type="InterPro" id="IPR018948">
    <property type="entry name" value="GTP-bd_TrmE_N"/>
</dbReference>
<evidence type="ECO:0000259" key="8">
    <source>
        <dbReference type="PROSITE" id="PS51709"/>
    </source>
</evidence>
<dbReference type="GO" id="GO:0002098">
    <property type="term" value="P:tRNA wobble uridine modification"/>
    <property type="evidence" value="ECO:0007669"/>
    <property type="project" value="TreeGrafter"/>
</dbReference>
<dbReference type="InterPro" id="IPR006073">
    <property type="entry name" value="GTP-bd"/>
</dbReference>
<dbReference type="RefSeq" id="WP_173238387.1">
    <property type="nucleotide sequence ID" value="NZ_AP022839.1"/>
</dbReference>
<dbReference type="CDD" id="cd04164">
    <property type="entry name" value="trmE"/>
    <property type="match status" value="1"/>
</dbReference>
<keyword evidence="5 6" id="KW-0342">GTP-binding</keyword>
<dbReference type="HAMAP" id="MF_00379">
    <property type="entry name" value="GTPase_MnmE"/>
    <property type="match status" value="1"/>
</dbReference>
<dbReference type="InterPro" id="IPR005225">
    <property type="entry name" value="Small_GTP-bd"/>
</dbReference>
<feature type="binding site" evidence="6">
    <location>
        <begin position="244"/>
        <end position="250"/>
    </location>
    <ligand>
        <name>GTP</name>
        <dbReference type="ChEBI" id="CHEBI:37565"/>
    </ligand>
</feature>
<comment type="cofactor">
    <cofactor evidence="6">
        <name>K(+)</name>
        <dbReference type="ChEBI" id="CHEBI:29103"/>
    </cofactor>
    <text evidence="6">Binds 1 potassium ion per subunit.</text>
</comment>
<keyword evidence="2 6" id="KW-0819">tRNA processing</keyword>
<dbReference type="SUPFAM" id="SSF52540">
    <property type="entry name" value="P-loop containing nucleoside triphosphate hydrolases"/>
    <property type="match status" value="1"/>
</dbReference>
<comment type="caution">
    <text evidence="6">Lacks conserved residue(s) required for the propagation of feature annotation.</text>
</comment>
<keyword evidence="6" id="KW-0460">Magnesium</keyword>
<feature type="binding site" evidence="6">
    <location>
        <position position="250"/>
    </location>
    <ligand>
        <name>Mg(2+)</name>
        <dbReference type="ChEBI" id="CHEBI:18420"/>
    </ligand>
</feature>
<keyword evidence="6" id="KW-0479">Metal-binding</keyword>
<comment type="subunit">
    <text evidence="6">Homodimer. Heterotetramer of two MnmE and two MnmG subunits.</text>
</comment>
<dbReference type="PANTHER" id="PTHR42714">
    <property type="entry name" value="TRNA MODIFICATION GTPASE GTPBP3"/>
    <property type="match status" value="1"/>
</dbReference>
<comment type="function">
    <text evidence="6">Exhibits a very high intrinsic GTPase hydrolysis rate. Involved in the addition of a carboxymethylaminomethyl (cmnm) group at the wobble position (U34) of certain tRNAs, forming tRNA-cmnm(5)s(2)U34.</text>
</comment>
<keyword evidence="6" id="KW-0963">Cytoplasm</keyword>
<dbReference type="Gene3D" id="3.30.1360.120">
    <property type="entry name" value="Probable tRNA modification gtpase trme, domain 1"/>
    <property type="match status" value="1"/>
</dbReference>
<protein>
    <recommendedName>
        <fullName evidence="6">tRNA modification GTPase MnmE</fullName>
        <ecNumber evidence="6">3.6.-.-</ecNumber>
    </recommendedName>
</protein>
<dbReference type="AlphaFoldDB" id="A0A6F8T902"/>
<dbReference type="NCBIfam" id="TIGR00450">
    <property type="entry name" value="mnmE_trmE_thdF"/>
    <property type="match status" value="1"/>
</dbReference>
<dbReference type="EC" id="3.6.-.-" evidence="6"/>
<dbReference type="EMBL" id="AP022839">
    <property type="protein sequence ID" value="BCA97174.1"/>
    <property type="molecule type" value="Genomic_DNA"/>
</dbReference>
<dbReference type="GO" id="GO:0003924">
    <property type="term" value="F:GTPase activity"/>
    <property type="evidence" value="ECO:0007669"/>
    <property type="project" value="UniProtKB-UniRule"/>
</dbReference>
<evidence type="ECO:0000256" key="4">
    <source>
        <dbReference type="ARBA" id="ARBA00022958"/>
    </source>
</evidence>
<dbReference type="CDD" id="cd14858">
    <property type="entry name" value="TrmE_N"/>
    <property type="match status" value="1"/>
</dbReference>
<keyword evidence="4 6" id="KW-0630">Potassium</keyword>
<dbReference type="NCBIfam" id="TIGR00231">
    <property type="entry name" value="small_GTP"/>
    <property type="match status" value="1"/>
</dbReference>
<dbReference type="Gene3D" id="3.40.50.300">
    <property type="entry name" value="P-loop containing nucleotide triphosphate hydrolases"/>
    <property type="match status" value="1"/>
</dbReference>
<feature type="binding site" evidence="6">
    <location>
        <position position="249"/>
    </location>
    <ligand>
        <name>K(+)</name>
        <dbReference type="ChEBI" id="CHEBI:29103"/>
    </ligand>
</feature>
<feature type="binding site" evidence="6">
    <location>
        <position position="244"/>
    </location>
    <ligand>
        <name>K(+)</name>
        <dbReference type="ChEBI" id="CHEBI:29103"/>
    </ligand>
</feature>
<feature type="binding site" evidence="6">
    <location>
        <position position="229"/>
    </location>
    <ligand>
        <name>Mg(2+)</name>
        <dbReference type="ChEBI" id="CHEBI:18420"/>
    </ligand>
</feature>
<accession>A0A6F8T902</accession>
<dbReference type="NCBIfam" id="NF003661">
    <property type="entry name" value="PRK05291.1-3"/>
    <property type="match status" value="1"/>
</dbReference>
<evidence type="ECO:0000256" key="6">
    <source>
        <dbReference type="HAMAP-Rule" id="MF_00379"/>
    </source>
</evidence>
<feature type="binding site" evidence="6">
    <location>
        <position position="80"/>
    </location>
    <ligand>
        <name>(6S)-5-formyl-5,6,7,8-tetrahydrofolate</name>
        <dbReference type="ChEBI" id="CHEBI:57457"/>
    </ligand>
</feature>
<dbReference type="Pfam" id="PF10396">
    <property type="entry name" value="TrmE_N"/>
    <property type="match status" value="1"/>
</dbReference>
<dbReference type="InterPro" id="IPR004520">
    <property type="entry name" value="GTPase_MnmE"/>
</dbReference>
<dbReference type="GO" id="GO:0046872">
    <property type="term" value="F:metal ion binding"/>
    <property type="evidence" value="ECO:0007669"/>
    <property type="project" value="UniProtKB-KW"/>
</dbReference>
<dbReference type="InterPro" id="IPR031168">
    <property type="entry name" value="G_TrmE"/>
</dbReference>
<feature type="binding site" evidence="6">
    <location>
        <position position="119"/>
    </location>
    <ligand>
        <name>(6S)-5-formyl-5,6,7,8-tetrahydrofolate</name>
        <dbReference type="ChEBI" id="CHEBI:57457"/>
    </ligand>
</feature>
<dbReference type="KEGG" id="lant:TUM19329_35350"/>
<feature type="binding site" evidence="6">
    <location>
        <position position="246"/>
    </location>
    <ligand>
        <name>K(+)</name>
        <dbReference type="ChEBI" id="CHEBI:29103"/>
    </ligand>
</feature>
<evidence type="ECO:0000313" key="9">
    <source>
        <dbReference type="EMBL" id="BCA97174.1"/>
    </source>
</evidence>
<dbReference type="GO" id="GO:0005829">
    <property type="term" value="C:cytosol"/>
    <property type="evidence" value="ECO:0007669"/>
    <property type="project" value="TreeGrafter"/>
</dbReference>
<dbReference type="InterPro" id="IPR027368">
    <property type="entry name" value="MnmE_dom2"/>
</dbReference>
<proteinExistence type="inferred from homology"/>
<feature type="binding site" evidence="6">
    <location>
        <begin position="269"/>
        <end position="272"/>
    </location>
    <ligand>
        <name>GTP</name>
        <dbReference type="ChEBI" id="CHEBI:37565"/>
    </ligand>
</feature>
<dbReference type="PANTHER" id="PTHR42714:SF2">
    <property type="entry name" value="TRNA MODIFICATION GTPASE GTPBP3, MITOCHONDRIAL"/>
    <property type="match status" value="1"/>
</dbReference>
<evidence type="ECO:0000256" key="2">
    <source>
        <dbReference type="ARBA" id="ARBA00022694"/>
    </source>
</evidence>
<dbReference type="Proteomes" id="UP000502894">
    <property type="component" value="Chromosome"/>
</dbReference>
<evidence type="ECO:0000256" key="7">
    <source>
        <dbReference type="RuleBase" id="RU003313"/>
    </source>
</evidence>
<keyword evidence="6" id="KW-0378">Hydrolase</keyword>
<comment type="subcellular location">
    <subcellularLocation>
        <location evidence="6">Cytoplasm</location>
    </subcellularLocation>
</comment>
<dbReference type="GO" id="GO:0005525">
    <property type="term" value="F:GTP binding"/>
    <property type="evidence" value="ECO:0007669"/>
    <property type="project" value="UniProtKB-UniRule"/>
</dbReference>
<dbReference type="PROSITE" id="PS51709">
    <property type="entry name" value="G_TRME"/>
    <property type="match status" value="1"/>
</dbReference>
<comment type="similarity">
    <text evidence="1 6 7">Belongs to the TRAFAC class TrmE-Era-EngA-EngB-Septin-like GTPase superfamily. TrmE GTPase family.</text>
</comment>
<keyword evidence="10" id="KW-1185">Reference proteome</keyword>
<gene>
    <name evidence="6 9" type="primary">mnmE</name>
    <name evidence="6" type="synonym">trmE</name>
    <name evidence="9" type="ORF">TUM19329_35350</name>
</gene>
<evidence type="ECO:0000256" key="1">
    <source>
        <dbReference type="ARBA" id="ARBA00011043"/>
    </source>
</evidence>
<dbReference type="InterPro" id="IPR027266">
    <property type="entry name" value="TrmE/GcvT-like"/>
</dbReference>
<organism evidence="9 10">
    <name type="scientific">Legionella antarctica</name>
    <dbReference type="NCBI Taxonomy" id="2708020"/>
    <lineage>
        <taxon>Bacteria</taxon>
        <taxon>Pseudomonadati</taxon>
        <taxon>Pseudomonadota</taxon>
        <taxon>Gammaproteobacteria</taxon>
        <taxon>Legionellales</taxon>
        <taxon>Legionellaceae</taxon>
        <taxon>Legionella</taxon>
    </lineage>
</organism>
<feature type="domain" description="TrmE-type G" evidence="8">
    <location>
        <begin position="215"/>
        <end position="370"/>
    </location>
</feature>
<evidence type="ECO:0000256" key="5">
    <source>
        <dbReference type="ARBA" id="ARBA00023134"/>
    </source>
</evidence>
<feature type="binding site" evidence="6">
    <location>
        <position position="225"/>
    </location>
    <ligand>
        <name>K(+)</name>
        <dbReference type="ChEBI" id="CHEBI:29103"/>
    </ligand>
</feature>